<feature type="domain" description="DUF218" evidence="2">
    <location>
        <begin position="87"/>
        <end position="249"/>
    </location>
</feature>
<dbReference type="Proteomes" id="UP000677668">
    <property type="component" value="Chromosome 1"/>
</dbReference>
<keyword evidence="1" id="KW-0812">Transmembrane</keyword>
<dbReference type="PANTHER" id="PTHR30336">
    <property type="entry name" value="INNER MEMBRANE PROTEIN, PROBABLE PERMEASE"/>
    <property type="match status" value="1"/>
</dbReference>
<keyword evidence="1" id="KW-0472">Membrane</keyword>
<feature type="transmembrane region" description="Helical" evidence="1">
    <location>
        <begin position="40"/>
        <end position="62"/>
    </location>
</feature>
<keyword evidence="1" id="KW-1133">Transmembrane helix</keyword>
<dbReference type="InterPro" id="IPR014729">
    <property type="entry name" value="Rossmann-like_a/b/a_fold"/>
</dbReference>
<gene>
    <name evidence="3" type="ORF">J8C05_10805</name>
</gene>
<protein>
    <submittedName>
        <fullName evidence="3">YdcF family protein</fullName>
    </submittedName>
</protein>
<organism evidence="3 4">
    <name type="scientific">Chloracidobacterium sp. N</name>
    <dbReference type="NCBI Taxonomy" id="2821540"/>
    <lineage>
        <taxon>Bacteria</taxon>
        <taxon>Pseudomonadati</taxon>
        <taxon>Acidobacteriota</taxon>
        <taxon>Terriglobia</taxon>
        <taxon>Terriglobales</taxon>
        <taxon>Acidobacteriaceae</taxon>
        <taxon>Chloracidobacterium</taxon>
        <taxon>Chloracidobacterium aggregatum</taxon>
    </lineage>
</organism>
<dbReference type="CDD" id="cd06259">
    <property type="entry name" value="YdcF-like"/>
    <property type="match status" value="1"/>
</dbReference>
<dbReference type="Gene3D" id="3.40.50.620">
    <property type="entry name" value="HUPs"/>
    <property type="match status" value="1"/>
</dbReference>
<dbReference type="PANTHER" id="PTHR30336:SF4">
    <property type="entry name" value="ENVELOPE BIOGENESIS FACTOR ELYC"/>
    <property type="match status" value="1"/>
</dbReference>
<proteinExistence type="predicted"/>
<dbReference type="EMBL" id="CP072642">
    <property type="protein sequence ID" value="QUV93836.1"/>
    <property type="molecule type" value="Genomic_DNA"/>
</dbReference>
<feature type="transmembrane region" description="Helical" evidence="1">
    <location>
        <begin position="12"/>
        <end position="31"/>
    </location>
</feature>
<dbReference type="RefSeq" id="WP_211422176.1">
    <property type="nucleotide sequence ID" value="NZ_CP072642.1"/>
</dbReference>
<evidence type="ECO:0000256" key="1">
    <source>
        <dbReference type="SAM" id="Phobius"/>
    </source>
</evidence>
<dbReference type="Pfam" id="PF02698">
    <property type="entry name" value="DUF218"/>
    <property type="match status" value="1"/>
</dbReference>
<accession>A0ABX8B2N1</accession>
<name>A0ABX8B2N1_9BACT</name>
<keyword evidence="4" id="KW-1185">Reference proteome</keyword>
<dbReference type="InterPro" id="IPR051599">
    <property type="entry name" value="Cell_Envelope_Assoc"/>
</dbReference>
<sequence length="256" mass="27152">MFALEKFLAPLLFPLSLVLMGLGVGLGLLWFSRWQRAGKAVVTVAAVVLVVAGHGWTANALLTPLEQGQVTFAPRGEVPPDAHNIRWVVVLGGGVGGDEHLPPTECLSDASLRRLVEGIRLHRLLPAARLVTSGGAVFTPRPAGEVMRDAACALGVSPERIAVQPVGRNTVEEVAAVAGLVGQDSFLLVTSAAHMPRALEACRKQGLHALPAPTDFQAAGSDGVWTPGDIYPSGAGLHQSERAMYEYLGRLRQRLR</sequence>
<evidence type="ECO:0000259" key="2">
    <source>
        <dbReference type="Pfam" id="PF02698"/>
    </source>
</evidence>
<evidence type="ECO:0000313" key="4">
    <source>
        <dbReference type="Proteomes" id="UP000677668"/>
    </source>
</evidence>
<evidence type="ECO:0000313" key="3">
    <source>
        <dbReference type="EMBL" id="QUV93836.1"/>
    </source>
</evidence>
<dbReference type="InterPro" id="IPR003848">
    <property type="entry name" value="DUF218"/>
</dbReference>
<reference evidence="3 4" key="1">
    <citation type="submission" date="2021-03" db="EMBL/GenBank/DDBJ databases">
        <title>Genomic and phenotypic characterization of Chloracidobacterium isolates provides evidence for multiple species.</title>
        <authorList>
            <person name="Saini M.K."/>
            <person name="Costas A.M.G."/>
            <person name="Tank M."/>
            <person name="Bryant D.A."/>
        </authorList>
    </citation>
    <scope>NUCLEOTIDE SEQUENCE [LARGE SCALE GENOMIC DNA]</scope>
    <source>
        <strain evidence="3 4">N</strain>
    </source>
</reference>